<name>A0A6A6DTF9_9PEZI</name>
<keyword evidence="4" id="KW-1185">Reference proteome</keyword>
<dbReference type="PANTHER" id="PTHR33112">
    <property type="entry name" value="DOMAIN PROTEIN, PUTATIVE-RELATED"/>
    <property type="match status" value="1"/>
</dbReference>
<feature type="compositionally biased region" description="Acidic residues" evidence="1">
    <location>
        <begin position="108"/>
        <end position="134"/>
    </location>
</feature>
<protein>
    <submittedName>
        <fullName evidence="3">HET-domain-containing protein</fullName>
    </submittedName>
</protein>
<evidence type="ECO:0000259" key="2">
    <source>
        <dbReference type="Pfam" id="PF06985"/>
    </source>
</evidence>
<gene>
    <name evidence="3" type="ORF">K469DRAFT_692480</name>
</gene>
<feature type="domain" description="Heterokaryon incompatibility" evidence="2">
    <location>
        <begin position="301"/>
        <end position="451"/>
    </location>
</feature>
<feature type="region of interest" description="Disordered" evidence="1">
    <location>
        <begin position="102"/>
        <end position="156"/>
    </location>
</feature>
<accession>A0A6A6DTF9</accession>
<evidence type="ECO:0000256" key="1">
    <source>
        <dbReference type="SAM" id="MobiDB-lite"/>
    </source>
</evidence>
<evidence type="ECO:0000313" key="3">
    <source>
        <dbReference type="EMBL" id="KAF2180946.1"/>
    </source>
</evidence>
<dbReference type="Pfam" id="PF06985">
    <property type="entry name" value="HET"/>
    <property type="match status" value="1"/>
</dbReference>
<dbReference type="Proteomes" id="UP000800200">
    <property type="component" value="Unassembled WGS sequence"/>
</dbReference>
<feature type="region of interest" description="Disordered" evidence="1">
    <location>
        <begin position="1"/>
        <end position="26"/>
    </location>
</feature>
<dbReference type="PANTHER" id="PTHR33112:SF16">
    <property type="entry name" value="HETEROKARYON INCOMPATIBILITY DOMAIN-CONTAINING PROTEIN"/>
    <property type="match status" value="1"/>
</dbReference>
<proteinExistence type="predicted"/>
<dbReference type="OrthoDB" id="5125733at2759"/>
<sequence>MLQYMGTRQVPRKNPTPEGSTPESPIKSPCNLCLTNLWTPSLFTDLRTVPREEVQFVASYQIATSDLRTSVIQGCKWCTTLADGIHGRVFLDALYEQWNKTDSWPSDASDDEREVQDEENTTHDEEEANQDDAGNEWNDASAFNDNVENDPTGRWDPYEDRDTLALECLFSVALSFERGEGGLFTFVNAHIESLDEEGDTVVRNLKGERAVDLRYHINLTGATRLEANLFPPSTISKALGSESNLQYVCDWIRKSDALTASPNANSLSVPRRLIDISPGKELRIVDTSDIPSLHGGQANSFAALSYVWGANQNFILLGQNKDALMTSFDTRQLPQTIQDAVTVTRRIGLRYLWVDALCIIQDSNEDKAQELPKMRQIYQCAAITIVAAVAKSASEGFLHILEETEYFIDPIEIPYYLEGSPDVGFQVILSYPADYKRWKDPINDRAWTFQELLLSPRAICFSYYGIETIDRRNIPEAGELTSGKDPQRPNLSWSGRMFTLNREVENLRQVWLTIRGEYSRRRLTYGGDKLVAISAVAEEIGRSYGGRYLAGMWEQDLVMDLQWFRQNTEYSVGTSESLPNAGEKRRDLRPSEYVAPSWSWASIDGSIFDYTVESEGEGIKESLDFHIVSCQVEPVVPDFIYGAIKSGILVVKGRVLSCFWRPEKDTPVERDGSLAVKAQNEPHPEWKVGEATIDAFDSELVDGCVVDCLVMSLVERIPGKDEVEGLMLLPLDAERHRRVGFFKMYSLDFFEEVQPMEITVV</sequence>
<reference evidence="3" key="1">
    <citation type="journal article" date="2020" name="Stud. Mycol.">
        <title>101 Dothideomycetes genomes: a test case for predicting lifestyles and emergence of pathogens.</title>
        <authorList>
            <person name="Haridas S."/>
            <person name="Albert R."/>
            <person name="Binder M."/>
            <person name="Bloem J."/>
            <person name="Labutti K."/>
            <person name="Salamov A."/>
            <person name="Andreopoulos B."/>
            <person name="Baker S."/>
            <person name="Barry K."/>
            <person name="Bills G."/>
            <person name="Bluhm B."/>
            <person name="Cannon C."/>
            <person name="Castanera R."/>
            <person name="Culley D."/>
            <person name="Daum C."/>
            <person name="Ezra D."/>
            <person name="Gonzalez J."/>
            <person name="Henrissat B."/>
            <person name="Kuo A."/>
            <person name="Liang C."/>
            <person name="Lipzen A."/>
            <person name="Lutzoni F."/>
            <person name="Magnuson J."/>
            <person name="Mondo S."/>
            <person name="Nolan M."/>
            <person name="Ohm R."/>
            <person name="Pangilinan J."/>
            <person name="Park H.-J."/>
            <person name="Ramirez L."/>
            <person name="Alfaro M."/>
            <person name="Sun H."/>
            <person name="Tritt A."/>
            <person name="Yoshinaga Y."/>
            <person name="Zwiers L.-H."/>
            <person name="Turgeon B."/>
            <person name="Goodwin S."/>
            <person name="Spatafora J."/>
            <person name="Crous P."/>
            <person name="Grigoriev I."/>
        </authorList>
    </citation>
    <scope>NUCLEOTIDE SEQUENCE</scope>
    <source>
        <strain evidence="3">CBS 207.26</strain>
    </source>
</reference>
<dbReference type="AlphaFoldDB" id="A0A6A6DTF9"/>
<dbReference type="EMBL" id="ML994655">
    <property type="protein sequence ID" value="KAF2180946.1"/>
    <property type="molecule type" value="Genomic_DNA"/>
</dbReference>
<evidence type="ECO:0000313" key="4">
    <source>
        <dbReference type="Proteomes" id="UP000800200"/>
    </source>
</evidence>
<dbReference type="InterPro" id="IPR010730">
    <property type="entry name" value="HET"/>
</dbReference>
<organism evidence="3 4">
    <name type="scientific">Zopfia rhizophila CBS 207.26</name>
    <dbReference type="NCBI Taxonomy" id="1314779"/>
    <lineage>
        <taxon>Eukaryota</taxon>
        <taxon>Fungi</taxon>
        <taxon>Dikarya</taxon>
        <taxon>Ascomycota</taxon>
        <taxon>Pezizomycotina</taxon>
        <taxon>Dothideomycetes</taxon>
        <taxon>Dothideomycetes incertae sedis</taxon>
        <taxon>Zopfiaceae</taxon>
        <taxon>Zopfia</taxon>
    </lineage>
</organism>